<sequence length="280" mass="31541">MKTQTLLMIIVGLAVALYLFSGTTDKKNPSQNDIQTLQDVEDEDGKLVETPILETDGLPYPQISRGFKKLGKTPLPQPLNTLQKLLPSGKDVLPMFRTTEQSMTKERMYLPDYYRKDTMPMNNIGSEEMRPFVRDDDQPDTSWTDTDVSEHPKFYKTDIQNDNLTNVGSFFDKNNQYNDTTSSNTTALPSDTCYLDKQGGVFCLDNTRLQIVPPKLITDPQNCYALNPKGMYKQYKSIPDDPSRTMNGGLFYGDVRGSNPLGENETPSDALQEVFGSCQI</sequence>
<accession>A0A6C0FCJ5</accession>
<reference evidence="1" key="1">
    <citation type="journal article" date="2020" name="Nature">
        <title>Giant virus diversity and host interactions through global metagenomics.</title>
        <authorList>
            <person name="Schulz F."/>
            <person name="Roux S."/>
            <person name="Paez-Espino D."/>
            <person name="Jungbluth S."/>
            <person name="Walsh D.A."/>
            <person name="Denef V.J."/>
            <person name="McMahon K.D."/>
            <person name="Konstantinidis K.T."/>
            <person name="Eloe-Fadrosh E.A."/>
            <person name="Kyrpides N.C."/>
            <person name="Woyke T."/>
        </authorList>
    </citation>
    <scope>NUCLEOTIDE SEQUENCE</scope>
    <source>
        <strain evidence="1">GVMAG-S-ERX555967-130</strain>
    </source>
</reference>
<dbReference type="EMBL" id="MN738786">
    <property type="protein sequence ID" value="QHT36895.1"/>
    <property type="molecule type" value="Genomic_DNA"/>
</dbReference>
<dbReference type="AlphaFoldDB" id="A0A6C0FCJ5"/>
<proteinExistence type="predicted"/>
<evidence type="ECO:0000313" key="1">
    <source>
        <dbReference type="EMBL" id="QHT36895.1"/>
    </source>
</evidence>
<organism evidence="1">
    <name type="scientific">viral metagenome</name>
    <dbReference type="NCBI Taxonomy" id="1070528"/>
    <lineage>
        <taxon>unclassified sequences</taxon>
        <taxon>metagenomes</taxon>
        <taxon>organismal metagenomes</taxon>
    </lineage>
</organism>
<name>A0A6C0FCJ5_9ZZZZ</name>
<protein>
    <submittedName>
        <fullName evidence="1">Uncharacterized protein</fullName>
    </submittedName>
</protein>